<organism evidence="2 3">
    <name type="scientific">Rosistilla ulvae</name>
    <dbReference type="NCBI Taxonomy" id="1930277"/>
    <lineage>
        <taxon>Bacteria</taxon>
        <taxon>Pseudomonadati</taxon>
        <taxon>Planctomycetota</taxon>
        <taxon>Planctomycetia</taxon>
        <taxon>Pirellulales</taxon>
        <taxon>Pirellulaceae</taxon>
        <taxon>Rosistilla</taxon>
    </lineage>
</organism>
<evidence type="ECO:0000256" key="1">
    <source>
        <dbReference type="SAM" id="Phobius"/>
    </source>
</evidence>
<reference evidence="2 3" key="1">
    <citation type="submission" date="2019-02" db="EMBL/GenBank/DDBJ databases">
        <title>Deep-cultivation of Planctomycetes and their phenomic and genomic characterization uncovers novel biology.</title>
        <authorList>
            <person name="Wiegand S."/>
            <person name="Jogler M."/>
            <person name="Boedeker C."/>
            <person name="Pinto D."/>
            <person name="Vollmers J."/>
            <person name="Rivas-Marin E."/>
            <person name="Kohn T."/>
            <person name="Peeters S.H."/>
            <person name="Heuer A."/>
            <person name="Rast P."/>
            <person name="Oberbeckmann S."/>
            <person name="Bunk B."/>
            <person name="Jeske O."/>
            <person name="Meyerdierks A."/>
            <person name="Storesund J.E."/>
            <person name="Kallscheuer N."/>
            <person name="Luecker S."/>
            <person name="Lage O.M."/>
            <person name="Pohl T."/>
            <person name="Merkel B.J."/>
            <person name="Hornburger P."/>
            <person name="Mueller R.-W."/>
            <person name="Bruemmer F."/>
            <person name="Labrenz M."/>
            <person name="Spormann A.M."/>
            <person name="Op den Camp H."/>
            <person name="Overmann J."/>
            <person name="Amann R."/>
            <person name="Jetten M.S.M."/>
            <person name="Mascher T."/>
            <person name="Medema M.H."/>
            <person name="Devos D.P."/>
            <person name="Kaster A.-K."/>
            <person name="Ovreas L."/>
            <person name="Rohde M."/>
            <person name="Galperin M.Y."/>
            <person name="Jogler C."/>
        </authorList>
    </citation>
    <scope>NUCLEOTIDE SEQUENCE [LARGE SCALE GENOMIC DNA]</scope>
    <source>
        <strain evidence="2 3">EC9</strain>
    </source>
</reference>
<dbReference type="RefSeq" id="WP_145344248.1">
    <property type="nucleotide sequence ID" value="NZ_CP036261.1"/>
</dbReference>
<evidence type="ECO:0000313" key="3">
    <source>
        <dbReference type="Proteomes" id="UP000319557"/>
    </source>
</evidence>
<name>A0A517LYK5_9BACT</name>
<proteinExistence type="predicted"/>
<gene>
    <name evidence="2" type="ORF">EC9_18860</name>
</gene>
<sequence length="265" mass="29274">MGRVGETIHTINTTVRTFLMVCIAGILGSAGYVTYDMFDAERRKLAETESALASAHVELENASVEIAQQAKTITRMETALQLLKVDQRLARLEVLSQQPQLASELVLTTVRFTELSPEGNAIGKPKVFTIDGDVVYIDNWVVKFEDKFVESADIARGTSLTLFRRVFGEHQTPNDGFVIDEVGSMPQAYLRGGEPNEFEQEIWSKFWQFANDRKLAAEKGIRAAHGEAVSVKTEAGKSYLIELRASGGLSIYPEARAVDVLDAKS</sequence>
<keyword evidence="1" id="KW-0472">Membrane</keyword>
<evidence type="ECO:0000313" key="2">
    <source>
        <dbReference type="EMBL" id="QDS87707.1"/>
    </source>
</evidence>
<dbReference type="EMBL" id="CP036261">
    <property type="protein sequence ID" value="QDS87707.1"/>
    <property type="molecule type" value="Genomic_DNA"/>
</dbReference>
<feature type="transmembrane region" description="Helical" evidence="1">
    <location>
        <begin position="15"/>
        <end position="35"/>
    </location>
</feature>
<dbReference type="OrthoDB" id="259658at2"/>
<dbReference type="Proteomes" id="UP000319557">
    <property type="component" value="Chromosome"/>
</dbReference>
<keyword evidence="1" id="KW-1133">Transmembrane helix</keyword>
<keyword evidence="3" id="KW-1185">Reference proteome</keyword>
<accession>A0A517LYK5</accession>
<dbReference type="AlphaFoldDB" id="A0A517LYK5"/>
<keyword evidence="1" id="KW-0812">Transmembrane</keyword>
<dbReference type="KEGG" id="ruv:EC9_18860"/>
<protein>
    <submittedName>
        <fullName evidence="2">Uncharacterized protein</fullName>
    </submittedName>
</protein>